<reference evidence="3" key="2">
    <citation type="submission" date="2020-09" db="EMBL/GenBank/DDBJ databases">
        <authorList>
            <person name="Sun Q."/>
            <person name="Zhou Y."/>
        </authorList>
    </citation>
    <scope>NUCLEOTIDE SEQUENCE</scope>
    <source>
        <strain evidence="3">CGMCC 1.12360</strain>
    </source>
</reference>
<proteinExistence type="predicted"/>
<reference evidence="3" key="1">
    <citation type="journal article" date="2014" name="Int. J. Syst. Evol. Microbiol.">
        <title>Complete genome sequence of Corynebacterium casei LMG S-19264T (=DSM 44701T), isolated from a smear-ripened cheese.</title>
        <authorList>
            <consortium name="US DOE Joint Genome Institute (JGI-PGF)"/>
            <person name="Walter F."/>
            <person name="Albersmeier A."/>
            <person name="Kalinowski J."/>
            <person name="Ruckert C."/>
        </authorList>
    </citation>
    <scope>NUCLEOTIDE SEQUENCE</scope>
    <source>
        <strain evidence="3">CGMCC 1.12360</strain>
    </source>
</reference>
<keyword evidence="4" id="KW-1185">Reference proteome</keyword>
<dbReference type="Pfam" id="PF13690">
    <property type="entry name" value="CheX"/>
    <property type="match status" value="1"/>
</dbReference>
<dbReference type="Gene3D" id="3.40.1550.10">
    <property type="entry name" value="CheC-like"/>
    <property type="match status" value="1"/>
</dbReference>
<dbReference type="EMBL" id="BMEV01000018">
    <property type="protein sequence ID" value="GGH74250.1"/>
    <property type="molecule type" value="Genomic_DNA"/>
</dbReference>
<feature type="domain" description="Chemotaxis phosphatase CheX-like" evidence="2">
    <location>
        <begin position="48"/>
        <end position="126"/>
    </location>
</feature>
<dbReference type="SUPFAM" id="SSF103039">
    <property type="entry name" value="CheC-like"/>
    <property type="match status" value="1"/>
</dbReference>
<dbReference type="CDD" id="cd17906">
    <property type="entry name" value="CheX"/>
    <property type="match status" value="1"/>
</dbReference>
<evidence type="ECO:0000313" key="3">
    <source>
        <dbReference type="EMBL" id="GGH74250.1"/>
    </source>
</evidence>
<dbReference type="InterPro" id="IPR028051">
    <property type="entry name" value="CheX-like_dom"/>
</dbReference>
<evidence type="ECO:0000313" key="4">
    <source>
        <dbReference type="Proteomes" id="UP000602050"/>
    </source>
</evidence>
<accession>A0A8J2ZRT5</accession>
<evidence type="ECO:0000256" key="1">
    <source>
        <dbReference type="ARBA" id="ARBA00022500"/>
    </source>
</evidence>
<keyword evidence="1" id="KW-0145">Chemotaxis</keyword>
<name>A0A8J2ZRT5_9BACI</name>
<dbReference type="PANTHER" id="PTHR39452:SF1">
    <property type="entry name" value="CHEY-P PHOSPHATASE CHEX"/>
    <property type="match status" value="1"/>
</dbReference>
<sequence>MALSIHERNRSVTHLLNGTHTSLQSIVPIPYKISKPKLLGKALDLQFGVLIGFTGDLKGKLILSGEHAVFSEIGKSMFGMDIEGEMLTSFSGELGNMLAGNLSAKIEEHGIRTDITAPTIMEGKTTLSGFDKAIQLTADFENTGNMDIYLLIDELG</sequence>
<evidence type="ECO:0000259" key="2">
    <source>
        <dbReference type="Pfam" id="PF13690"/>
    </source>
</evidence>
<dbReference type="RefSeq" id="WP_188391569.1">
    <property type="nucleotide sequence ID" value="NZ_BMEV01000018.1"/>
</dbReference>
<protein>
    <submittedName>
        <fullName evidence="3">CheY-P phosphatase CheX</fullName>
    </submittedName>
</protein>
<organism evidence="3 4">
    <name type="scientific">Compostibacillus humi</name>
    <dbReference type="NCBI Taxonomy" id="1245525"/>
    <lineage>
        <taxon>Bacteria</taxon>
        <taxon>Bacillati</taxon>
        <taxon>Bacillota</taxon>
        <taxon>Bacilli</taxon>
        <taxon>Bacillales</taxon>
        <taxon>Bacillaceae</taxon>
        <taxon>Compostibacillus</taxon>
    </lineage>
</organism>
<dbReference type="GO" id="GO:0006935">
    <property type="term" value="P:chemotaxis"/>
    <property type="evidence" value="ECO:0007669"/>
    <property type="project" value="UniProtKB-KW"/>
</dbReference>
<dbReference type="PANTHER" id="PTHR39452">
    <property type="entry name" value="CHEY-P PHOSPHATASE CHEX"/>
    <property type="match status" value="1"/>
</dbReference>
<comment type="caution">
    <text evidence="3">The sequence shown here is derived from an EMBL/GenBank/DDBJ whole genome shotgun (WGS) entry which is preliminary data.</text>
</comment>
<dbReference type="Proteomes" id="UP000602050">
    <property type="component" value="Unassembled WGS sequence"/>
</dbReference>
<gene>
    <name evidence="3" type="primary">cheX</name>
    <name evidence="3" type="ORF">GCM10010978_12930</name>
</gene>
<dbReference type="InterPro" id="IPR028976">
    <property type="entry name" value="CheC-like_sf"/>
</dbReference>
<dbReference type="InterPro" id="IPR038756">
    <property type="entry name" value="CheX-like"/>
</dbReference>
<dbReference type="AlphaFoldDB" id="A0A8J2ZRT5"/>